<dbReference type="SUPFAM" id="SSF50249">
    <property type="entry name" value="Nucleic acid-binding proteins"/>
    <property type="match status" value="1"/>
</dbReference>
<dbReference type="SMART" id="SM00357">
    <property type="entry name" value="CSP"/>
    <property type="match status" value="1"/>
</dbReference>
<gene>
    <name evidence="7" type="ORF">METZ01_LOCUS348064</name>
</gene>
<evidence type="ECO:0000256" key="2">
    <source>
        <dbReference type="ARBA" id="ARBA00022806"/>
    </source>
</evidence>
<keyword evidence="2" id="KW-0547">Nucleotide-binding</keyword>
<dbReference type="InterPro" id="IPR011113">
    <property type="entry name" value="Rho_RNA-bd"/>
</dbReference>
<accession>A0A382RCX8</accession>
<evidence type="ECO:0000259" key="6">
    <source>
        <dbReference type="PROSITE" id="PS51856"/>
    </source>
</evidence>
<dbReference type="Pfam" id="PF07497">
    <property type="entry name" value="Rho_RNA_bind"/>
    <property type="match status" value="1"/>
</dbReference>
<dbReference type="InterPro" id="IPR012340">
    <property type="entry name" value="NA-bd_OB-fold"/>
</dbReference>
<evidence type="ECO:0000256" key="3">
    <source>
        <dbReference type="ARBA" id="ARBA00023015"/>
    </source>
</evidence>
<feature type="non-terminal residue" evidence="7">
    <location>
        <position position="271"/>
    </location>
</feature>
<name>A0A382RCX8_9ZZZZ</name>
<reference evidence="7" key="1">
    <citation type="submission" date="2018-05" db="EMBL/GenBank/DDBJ databases">
        <authorList>
            <person name="Lanie J.A."/>
            <person name="Ng W.-L."/>
            <person name="Kazmierczak K.M."/>
            <person name="Andrzejewski T.M."/>
            <person name="Davidsen T.M."/>
            <person name="Wayne K.J."/>
            <person name="Tettelin H."/>
            <person name="Glass J.I."/>
            <person name="Rusch D."/>
            <person name="Podicherti R."/>
            <person name="Tsui H.-C.T."/>
            <person name="Winkler M.E."/>
        </authorList>
    </citation>
    <scope>NUCLEOTIDE SEQUENCE</scope>
</reference>
<dbReference type="Gene3D" id="3.40.50.300">
    <property type="entry name" value="P-loop containing nucleotide triphosphate hydrolases"/>
    <property type="match status" value="1"/>
</dbReference>
<dbReference type="EMBL" id="UINC01120614">
    <property type="protein sequence ID" value="SVC95210.1"/>
    <property type="molecule type" value="Genomic_DNA"/>
</dbReference>
<proteinExistence type="predicted"/>
<evidence type="ECO:0000313" key="7">
    <source>
        <dbReference type="EMBL" id="SVC95210.1"/>
    </source>
</evidence>
<feature type="domain" description="Rho RNA-BD" evidence="6">
    <location>
        <begin position="68"/>
        <end position="140"/>
    </location>
</feature>
<keyword evidence="4" id="KW-0804">Transcription</keyword>
<sequence length="271" mass="30646">MSETEIKDSDNKVNVGKKSEDNNASASSSSSREKKKSPKSRGPKPNRNAKKSKSSRDNHFKEELLGPPTEQEGILEISGKGFGFLREPSKDFRQTPDDVFVTPEIVRNFGLRDGLWVKAETRMGRRGPQLTKLLDINGRDPNEFKTMPWFEELKAVNPDRRLQMETDKDRMTTRIIDLISPVGRGQRGLIVAPPRSGKTTILQHMAESVIKNHSGVKVMVLLVDERPEEVTELRRALPEAEIYASSNDMEVKMHCRIAQIAIERAKRLVES</sequence>
<dbReference type="GO" id="GO:0005524">
    <property type="term" value="F:ATP binding"/>
    <property type="evidence" value="ECO:0007669"/>
    <property type="project" value="InterPro"/>
</dbReference>
<dbReference type="InterPro" id="IPR004665">
    <property type="entry name" value="Term_rho"/>
</dbReference>
<keyword evidence="2" id="KW-0067">ATP-binding</keyword>
<organism evidence="7">
    <name type="scientific">marine metagenome</name>
    <dbReference type="NCBI Taxonomy" id="408172"/>
    <lineage>
        <taxon>unclassified sequences</taxon>
        <taxon>metagenomes</taxon>
        <taxon>ecological metagenomes</taxon>
    </lineage>
</organism>
<dbReference type="GO" id="GO:0003723">
    <property type="term" value="F:RNA binding"/>
    <property type="evidence" value="ECO:0007669"/>
    <property type="project" value="InterPro"/>
</dbReference>
<dbReference type="InterPro" id="IPR011129">
    <property type="entry name" value="CSD"/>
</dbReference>
<dbReference type="PANTHER" id="PTHR46425:SF1">
    <property type="entry name" value="TRANSCRIPTION TERMINATION FACTOR RHO"/>
    <property type="match status" value="1"/>
</dbReference>
<feature type="compositionally biased region" description="Basic and acidic residues" evidence="5">
    <location>
        <begin position="54"/>
        <end position="64"/>
    </location>
</feature>
<dbReference type="Pfam" id="PF00006">
    <property type="entry name" value="ATP-synt_ab"/>
    <property type="match status" value="1"/>
</dbReference>
<dbReference type="PROSITE" id="PS51856">
    <property type="entry name" value="RHO_RNA_BD"/>
    <property type="match status" value="1"/>
</dbReference>
<dbReference type="Gene3D" id="2.40.50.140">
    <property type="entry name" value="Nucleic acid-binding proteins"/>
    <property type="match status" value="1"/>
</dbReference>
<dbReference type="GO" id="GO:0008186">
    <property type="term" value="F:ATP-dependent activity, acting on RNA"/>
    <property type="evidence" value="ECO:0007669"/>
    <property type="project" value="InterPro"/>
</dbReference>
<dbReference type="PANTHER" id="PTHR46425">
    <property type="entry name" value="TRANSCRIPTION TERMINATION FACTOR RHO"/>
    <property type="match status" value="1"/>
</dbReference>
<dbReference type="GO" id="GO:0006353">
    <property type="term" value="P:DNA-templated transcription termination"/>
    <property type="evidence" value="ECO:0007669"/>
    <property type="project" value="InterPro"/>
</dbReference>
<evidence type="ECO:0000256" key="5">
    <source>
        <dbReference type="SAM" id="MobiDB-lite"/>
    </source>
</evidence>
<dbReference type="InterPro" id="IPR027417">
    <property type="entry name" value="P-loop_NTPase"/>
</dbReference>
<dbReference type="SUPFAM" id="SSF52540">
    <property type="entry name" value="P-loop containing nucleoside triphosphate hydrolases"/>
    <property type="match status" value="1"/>
</dbReference>
<feature type="compositionally biased region" description="Basic and acidic residues" evidence="5">
    <location>
        <begin position="1"/>
        <end position="21"/>
    </location>
</feature>
<feature type="region of interest" description="Disordered" evidence="5">
    <location>
        <begin position="1"/>
        <end position="73"/>
    </location>
</feature>
<evidence type="ECO:0000256" key="1">
    <source>
        <dbReference type="ARBA" id="ARBA00022801"/>
    </source>
</evidence>
<dbReference type="GO" id="GO:0016787">
    <property type="term" value="F:hydrolase activity"/>
    <property type="evidence" value="ECO:0007669"/>
    <property type="project" value="UniProtKB-KW"/>
</dbReference>
<keyword evidence="2" id="KW-0347">Helicase</keyword>
<protein>
    <recommendedName>
        <fullName evidence="6">Rho RNA-BD domain-containing protein</fullName>
    </recommendedName>
</protein>
<feature type="compositionally biased region" description="Basic residues" evidence="5">
    <location>
        <begin position="33"/>
        <end position="53"/>
    </location>
</feature>
<dbReference type="InterPro" id="IPR000194">
    <property type="entry name" value="ATPase_F1/V1/A1_a/bsu_nucl-bd"/>
</dbReference>
<keyword evidence="1" id="KW-0378">Hydrolase</keyword>
<evidence type="ECO:0000256" key="4">
    <source>
        <dbReference type="ARBA" id="ARBA00023163"/>
    </source>
</evidence>
<dbReference type="GO" id="GO:0004386">
    <property type="term" value="F:helicase activity"/>
    <property type="evidence" value="ECO:0007669"/>
    <property type="project" value="UniProtKB-KW"/>
</dbReference>
<keyword evidence="3" id="KW-0805">Transcription regulation</keyword>
<dbReference type="AlphaFoldDB" id="A0A382RCX8"/>